<keyword evidence="3" id="KW-1185">Reference proteome</keyword>
<dbReference type="PANTHER" id="PTHR15191">
    <property type="entry name" value="PROTEIN CBG20567"/>
    <property type="match status" value="1"/>
</dbReference>
<dbReference type="AlphaFoldDB" id="A0A7R9M212"/>
<feature type="non-terminal residue" evidence="2">
    <location>
        <position position="289"/>
    </location>
</feature>
<evidence type="ECO:0000256" key="1">
    <source>
        <dbReference type="SAM" id="Phobius"/>
    </source>
</evidence>
<keyword evidence="1" id="KW-0472">Membrane</keyword>
<dbReference type="GO" id="GO:0005737">
    <property type="term" value="C:cytoplasm"/>
    <property type="evidence" value="ECO:0007669"/>
    <property type="project" value="TreeGrafter"/>
</dbReference>
<dbReference type="GO" id="GO:0005634">
    <property type="term" value="C:nucleus"/>
    <property type="evidence" value="ECO:0007669"/>
    <property type="project" value="TreeGrafter"/>
</dbReference>
<name>A0A7R9M212_9ACAR</name>
<dbReference type="EMBL" id="CAJPVJ010005193">
    <property type="protein sequence ID" value="CAG2169322.1"/>
    <property type="molecule type" value="Genomic_DNA"/>
</dbReference>
<protein>
    <submittedName>
        <fullName evidence="2">Uncharacterized protein</fullName>
    </submittedName>
</protein>
<dbReference type="EMBL" id="OC920018">
    <property type="protein sequence ID" value="CAD7652135.1"/>
    <property type="molecule type" value="Genomic_DNA"/>
</dbReference>
<proteinExistence type="predicted"/>
<dbReference type="InterPro" id="IPR052304">
    <property type="entry name" value="PTTG1IP"/>
</dbReference>
<feature type="transmembrane region" description="Helical" evidence="1">
    <location>
        <begin position="68"/>
        <end position="92"/>
    </location>
</feature>
<keyword evidence="1" id="KW-0812">Transmembrane</keyword>
<organism evidence="2">
    <name type="scientific">Oppiella nova</name>
    <dbReference type="NCBI Taxonomy" id="334625"/>
    <lineage>
        <taxon>Eukaryota</taxon>
        <taxon>Metazoa</taxon>
        <taxon>Ecdysozoa</taxon>
        <taxon>Arthropoda</taxon>
        <taxon>Chelicerata</taxon>
        <taxon>Arachnida</taxon>
        <taxon>Acari</taxon>
        <taxon>Acariformes</taxon>
        <taxon>Sarcoptiformes</taxon>
        <taxon>Oribatida</taxon>
        <taxon>Brachypylina</taxon>
        <taxon>Oppioidea</taxon>
        <taxon>Oppiidae</taxon>
        <taxon>Oppiella</taxon>
    </lineage>
</organism>
<sequence length="289" mass="33733">GILKHRKLWDRECQQHNGSCDRCVRDINCFYCSSDKTCHKYTNNEHLNVMCGYWDAMYWSTCYWNIRVLAVISSLTFGALLLFTTMIVYLMFARIHEWKCQRQLWQQRRHQQLAAEEIRRAHRWQNKHQFAEKPQTQVVENKGQEKASMCPITSTNEWKRQNATSVLFPNSPASWTSTLQSGATFDTHLLYFDGDLGISLLYSCANTRNGHSGIGNIYTRSPDTPLSKTMLNHLYDVYFQNGIYDVLPLHEVRHDDCVPARARAQDNNNRPHNGLKRVNDLGHKNIYND</sequence>
<evidence type="ECO:0000313" key="2">
    <source>
        <dbReference type="EMBL" id="CAD7652135.1"/>
    </source>
</evidence>
<dbReference type="Proteomes" id="UP000728032">
    <property type="component" value="Unassembled WGS sequence"/>
</dbReference>
<evidence type="ECO:0000313" key="3">
    <source>
        <dbReference type="Proteomes" id="UP000728032"/>
    </source>
</evidence>
<keyword evidence="1" id="KW-1133">Transmembrane helix</keyword>
<dbReference type="GO" id="GO:0006606">
    <property type="term" value="P:protein import into nucleus"/>
    <property type="evidence" value="ECO:0007669"/>
    <property type="project" value="TreeGrafter"/>
</dbReference>
<dbReference type="OrthoDB" id="6495226at2759"/>
<reference evidence="2" key="1">
    <citation type="submission" date="2020-11" db="EMBL/GenBank/DDBJ databases">
        <authorList>
            <person name="Tran Van P."/>
        </authorList>
    </citation>
    <scope>NUCLEOTIDE SEQUENCE</scope>
</reference>
<dbReference type="PANTHER" id="PTHR15191:SF3">
    <property type="entry name" value="PITUITARY TUMOR-TRANSFORMING GENE PROTEIN-BINDING FACTOR"/>
    <property type="match status" value="1"/>
</dbReference>
<accession>A0A7R9M212</accession>
<gene>
    <name evidence="2" type="ORF">ONB1V03_LOCUS8801</name>
</gene>